<accession>A0AAD3XIX0</accession>
<feature type="compositionally biased region" description="Basic and acidic residues" evidence="1">
    <location>
        <begin position="89"/>
        <end position="101"/>
    </location>
</feature>
<proteinExistence type="predicted"/>
<organism evidence="2 3">
    <name type="scientific">Nepenthes gracilis</name>
    <name type="common">Slender pitcher plant</name>
    <dbReference type="NCBI Taxonomy" id="150966"/>
    <lineage>
        <taxon>Eukaryota</taxon>
        <taxon>Viridiplantae</taxon>
        <taxon>Streptophyta</taxon>
        <taxon>Embryophyta</taxon>
        <taxon>Tracheophyta</taxon>
        <taxon>Spermatophyta</taxon>
        <taxon>Magnoliopsida</taxon>
        <taxon>eudicotyledons</taxon>
        <taxon>Gunneridae</taxon>
        <taxon>Pentapetalae</taxon>
        <taxon>Caryophyllales</taxon>
        <taxon>Nepenthaceae</taxon>
        <taxon>Nepenthes</taxon>
    </lineage>
</organism>
<feature type="compositionally biased region" description="Gly residues" evidence="1">
    <location>
        <begin position="68"/>
        <end position="83"/>
    </location>
</feature>
<name>A0AAD3XIX0_NEPGR</name>
<reference evidence="2" key="1">
    <citation type="submission" date="2023-05" db="EMBL/GenBank/DDBJ databases">
        <title>Nepenthes gracilis genome sequencing.</title>
        <authorList>
            <person name="Fukushima K."/>
        </authorList>
    </citation>
    <scope>NUCLEOTIDE SEQUENCE</scope>
    <source>
        <strain evidence="2">SING2019-196</strain>
    </source>
</reference>
<evidence type="ECO:0000313" key="2">
    <source>
        <dbReference type="EMBL" id="GMH06238.1"/>
    </source>
</evidence>
<feature type="compositionally biased region" description="Polar residues" evidence="1">
    <location>
        <begin position="43"/>
        <end position="54"/>
    </location>
</feature>
<feature type="region of interest" description="Disordered" evidence="1">
    <location>
        <begin position="43"/>
        <end position="139"/>
    </location>
</feature>
<comment type="caution">
    <text evidence="2">The sequence shown here is derived from an EMBL/GenBank/DDBJ whole genome shotgun (WGS) entry which is preliminary data.</text>
</comment>
<evidence type="ECO:0000313" key="3">
    <source>
        <dbReference type="Proteomes" id="UP001279734"/>
    </source>
</evidence>
<gene>
    <name evidence="2" type="ORF">Nepgr_008078</name>
</gene>
<protein>
    <submittedName>
        <fullName evidence="2">Uncharacterized protein</fullName>
    </submittedName>
</protein>
<sequence>MGSFGIVPGREHEYTRFPADSATIATDLGLDPGNSSGIAALLQTETPATDSVGEQPNFRESKKKASGPGVGDRGTFYNGGKGWVAGVVEESKGRARWEETGKGGGLGFRKGSTPPSQNKPCRRRQRNTRFQGENKNKTR</sequence>
<dbReference type="EMBL" id="BSYO01000006">
    <property type="protein sequence ID" value="GMH06238.1"/>
    <property type="molecule type" value="Genomic_DNA"/>
</dbReference>
<keyword evidence="3" id="KW-1185">Reference proteome</keyword>
<dbReference type="AlphaFoldDB" id="A0AAD3XIX0"/>
<dbReference type="Proteomes" id="UP001279734">
    <property type="component" value="Unassembled WGS sequence"/>
</dbReference>
<evidence type="ECO:0000256" key="1">
    <source>
        <dbReference type="SAM" id="MobiDB-lite"/>
    </source>
</evidence>